<dbReference type="GO" id="GO:0016020">
    <property type="term" value="C:membrane"/>
    <property type="evidence" value="ECO:0007669"/>
    <property type="project" value="GOC"/>
</dbReference>
<evidence type="ECO:0000256" key="9">
    <source>
        <dbReference type="ARBA" id="ARBA00023098"/>
    </source>
</evidence>
<name>A0ABD2ILE1_9BILA</name>
<evidence type="ECO:0000256" key="11">
    <source>
        <dbReference type="ARBA" id="ARBA00041066"/>
    </source>
</evidence>
<organism evidence="16 17">
    <name type="scientific">Heterodera trifolii</name>
    <dbReference type="NCBI Taxonomy" id="157864"/>
    <lineage>
        <taxon>Eukaryota</taxon>
        <taxon>Metazoa</taxon>
        <taxon>Ecdysozoa</taxon>
        <taxon>Nematoda</taxon>
        <taxon>Chromadorea</taxon>
        <taxon>Rhabditida</taxon>
        <taxon>Tylenchina</taxon>
        <taxon>Tylenchomorpha</taxon>
        <taxon>Tylenchoidea</taxon>
        <taxon>Heteroderidae</taxon>
        <taxon>Heteroderinae</taxon>
        <taxon>Heterodera</taxon>
    </lineage>
</organism>
<feature type="transmembrane region" description="Helical" evidence="14">
    <location>
        <begin position="12"/>
        <end position="44"/>
    </location>
</feature>
<reference evidence="16 17" key="1">
    <citation type="submission" date="2024-10" db="EMBL/GenBank/DDBJ databases">
        <authorList>
            <person name="Kim D."/>
        </authorList>
    </citation>
    <scope>NUCLEOTIDE SEQUENCE [LARGE SCALE GENOMIC DNA]</scope>
    <source>
        <strain evidence="16">BH-2024</strain>
    </source>
</reference>
<evidence type="ECO:0000256" key="1">
    <source>
        <dbReference type="ARBA" id="ARBA00001933"/>
    </source>
</evidence>
<dbReference type="Pfam" id="PF00155">
    <property type="entry name" value="Aminotran_1_2"/>
    <property type="match status" value="1"/>
</dbReference>
<dbReference type="GO" id="GO:0006665">
    <property type="term" value="P:sphingolipid metabolic process"/>
    <property type="evidence" value="ECO:0007669"/>
    <property type="project" value="UniProtKB-KW"/>
</dbReference>
<keyword evidence="14" id="KW-1133">Transmembrane helix</keyword>
<dbReference type="SUPFAM" id="SSF53383">
    <property type="entry name" value="PLP-dependent transferases"/>
    <property type="match status" value="1"/>
</dbReference>
<comment type="cofactor">
    <cofactor evidence="1">
        <name>pyridoxal 5'-phosphate</name>
        <dbReference type="ChEBI" id="CHEBI:597326"/>
    </cofactor>
</comment>
<dbReference type="InterPro" id="IPR015421">
    <property type="entry name" value="PyrdxlP-dep_Trfase_major"/>
</dbReference>
<keyword evidence="9" id="KW-0443">Lipid metabolism</keyword>
<dbReference type="InterPro" id="IPR050087">
    <property type="entry name" value="AON_synthase_class-II"/>
</dbReference>
<feature type="domain" description="Aminotransferase class I/classII large" evidence="15">
    <location>
        <begin position="112"/>
        <end position="477"/>
    </location>
</feature>
<dbReference type="AlphaFoldDB" id="A0ABD2ILE1"/>
<keyword evidence="6" id="KW-0808">Transferase</keyword>
<dbReference type="Proteomes" id="UP001620626">
    <property type="component" value="Unassembled WGS sequence"/>
</dbReference>
<dbReference type="PANTHER" id="PTHR13693">
    <property type="entry name" value="CLASS II AMINOTRANSFERASE/8-AMINO-7-OXONONANOATE SYNTHASE"/>
    <property type="match status" value="1"/>
</dbReference>
<accession>A0ABD2ILE1</accession>
<dbReference type="InterPro" id="IPR004839">
    <property type="entry name" value="Aminotransferase_I/II_large"/>
</dbReference>
<evidence type="ECO:0000313" key="16">
    <source>
        <dbReference type="EMBL" id="KAL3080248.1"/>
    </source>
</evidence>
<dbReference type="Gene3D" id="3.40.640.10">
    <property type="entry name" value="Type I PLP-dependent aspartate aminotransferase-like (Major domain)"/>
    <property type="match status" value="1"/>
</dbReference>
<evidence type="ECO:0000256" key="10">
    <source>
        <dbReference type="ARBA" id="ARBA00023315"/>
    </source>
</evidence>
<dbReference type="InterPro" id="IPR015422">
    <property type="entry name" value="PyrdxlP-dep_Trfase_small"/>
</dbReference>
<dbReference type="PANTHER" id="PTHR13693:SF2">
    <property type="entry name" value="SERINE PALMITOYLTRANSFERASE 1"/>
    <property type="match status" value="1"/>
</dbReference>
<evidence type="ECO:0000256" key="7">
    <source>
        <dbReference type="ARBA" id="ARBA00022898"/>
    </source>
</evidence>
<evidence type="ECO:0000256" key="3">
    <source>
        <dbReference type="ARBA" id="ARBA00004991"/>
    </source>
</evidence>
<dbReference type="GO" id="GO:0004758">
    <property type="term" value="F:serine C-palmitoyltransferase activity"/>
    <property type="evidence" value="ECO:0007669"/>
    <property type="project" value="UniProtKB-EC"/>
</dbReference>
<sequence>MAPPLTQTVRSFGMASSVLLCVFALAIRSWPLLVATVLTICICWRFKMMGGKQKKKGKRAELSEEEKEAIIANWEPSPLVPLYSEREQNDPNYRPRSIEGRMGKFVVIDDKQCVNLASTDFFGFIGNQKIEEVAKNAIFKYGVGSCGPRNFYGTVDVHLDLERELAEFMGCEEAILYSYGFPTIASAIPAYSRRGDVIFADKGVNFAIQSGLRASRSDILWFEHNDMADLERKMVELEEKDKMNPKRKASIRRLIVVEGIYTNSGDICPLPKLIELKWRHKVRIFIDESFSFGVLGKHGKGVTEHFGVDVVDVDLISASLENAMATTGGFCCGRSFVIGHQRLSGLGYCFSASLPPLLATAASEALRLLIAEPERIERLHSNAIVLHQLIRKALEGTKFGLISIDCAPQKHIEYRTKEGEGREIVEQKLDQMVNRLLDHGILVTRARYLLDKEEFCPKLTIKVSCRADLNGDELENLGQKLRLTFATLEF</sequence>
<evidence type="ECO:0000256" key="8">
    <source>
        <dbReference type="ARBA" id="ARBA00022919"/>
    </source>
</evidence>
<evidence type="ECO:0000259" key="15">
    <source>
        <dbReference type="Pfam" id="PF00155"/>
    </source>
</evidence>
<keyword evidence="8" id="KW-0746">Sphingolipid metabolism</keyword>
<evidence type="ECO:0000313" key="17">
    <source>
        <dbReference type="Proteomes" id="UP001620626"/>
    </source>
</evidence>
<evidence type="ECO:0000256" key="12">
    <source>
        <dbReference type="ARBA" id="ARBA00041765"/>
    </source>
</evidence>
<keyword evidence="10" id="KW-0012">Acyltransferase</keyword>
<evidence type="ECO:0000256" key="14">
    <source>
        <dbReference type="SAM" id="Phobius"/>
    </source>
</evidence>
<keyword evidence="14" id="KW-0472">Membrane</keyword>
<evidence type="ECO:0000256" key="13">
    <source>
        <dbReference type="ARBA" id="ARBA00042649"/>
    </source>
</evidence>
<comment type="similarity">
    <text evidence="4">Belongs to the class-II pyridoxal-phosphate-dependent aminotransferase family.</text>
</comment>
<keyword evidence="7" id="KW-0663">Pyridoxal phosphate</keyword>
<comment type="pathway">
    <text evidence="3">Sphingolipid metabolism.</text>
</comment>
<protein>
    <recommendedName>
        <fullName evidence="11">Serine palmitoyltransferase 1</fullName>
        <ecNumber evidence="5">2.3.1.50</ecNumber>
    </recommendedName>
    <alternativeName>
        <fullName evidence="12">Long chain base biosynthesis protein 1</fullName>
    </alternativeName>
    <alternativeName>
        <fullName evidence="13">Serine-palmitoyl-CoA transferase 1</fullName>
    </alternativeName>
</protein>
<proteinExistence type="inferred from homology"/>
<evidence type="ECO:0000256" key="2">
    <source>
        <dbReference type="ARBA" id="ARBA00004760"/>
    </source>
</evidence>
<evidence type="ECO:0000256" key="6">
    <source>
        <dbReference type="ARBA" id="ARBA00022679"/>
    </source>
</evidence>
<dbReference type="EMBL" id="JBICBT010001166">
    <property type="protein sequence ID" value="KAL3080248.1"/>
    <property type="molecule type" value="Genomic_DNA"/>
</dbReference>
<dbReference type="Gene3D" id="3.90.1150.10">
    <property type="entry name" value="Aspartate Aminotransferase, domain 1"/>
    <property type="match status" value="1"/>
</dbReference>
<comment type="pathway">
    <text evidence="2">Lipid metabolism; sphingolipid metabolism.</text>
</comment>
<keyword evidence="14" id="KW-0812">Transmembrane</keyword>
<gene>
    <name evidence="16" type="ORF">niasHT_039111</name>
</gene>
<evidence type="ECO:0000256" key="4">
    <source>
        <dbReference type="ARBA" id="ARBA00008392"/>
    </source>
</evidence>
<comment type="caution">
    <text evidence="16">The sequence shown here is derived from an EMBL/GenBank/DDBJ whole genome shotgun (WGS) entry which is preliminary data.</text>
</comment>
<keyword evidence="17" id="KW-1185">Reference proteome</keyword>
<evidence type="ECO:0000256" key="5">
    <source>
        <dbReference type="ARBA" id="ARBA00013220"/>
    </source>
</evidence>
<dbReference type="EC" id="2.3.1.50" evidence="5"/>
<dbReference type="FunFam" id="3.40.640.10:FF:000049">
    <property type="entry name" value="serine palmitoyltransferase 1 isoform X1"/>
    <property type="match status" value="1"/>
</dbReference>
<dbReference type="InterPro" id="IPR015424">
    <property type="entry name" value="PyrdxlP-dep_Trfase"/>
</dbReference>